<evidence type="ECO:0000256" key="1">
    <source>
        <dbReference type="SAM" id="MobiDB-lite"/>
    </source>
</evidence>
<reference evidence="3 4" key="1">
    <citation type="submission" date="2016-10" db="EMBL/GenBank/DDBJ databases">
        <authorList>
            <person name="de Groot N.N."/>
        </authorList>
    </citation>
    <scope>NUCLEOTIDE SEQUENCE [LARGE SCALE GENOMIC DNA]</scope>
    <source>
        <strain evidence="3 4">CGMCC 4.5739</strain>
    </source>
</reference>
<evidence type="ECO:0000313" key="3">
    <source>
        <dbReference type="EMBL" id="SFD80410.1"/>
    </source>
</evidence>
<feature type="region of interest" description="Disordered" evidence="1">
    <location>
        <begin position="302"/>
        <end position="437"/>
    </location>
</feature>
<evidence type="ECO:0000313" key="4">
    <source>
        <dbReference type="Proteomes" id="UP000199207"/>
    </source>
</evidence>
<name>A0A1I1VIW5_9ACTN</name>
<proteinExistence type="predicted"/>
<organism evidence="3 4">
    <name type="scientific">Streptomyces aidingensis</name>
    <dbReference type="NCBI Taxonomy" id="910347"/>
    <lineage>
        <taxon>Bacteria</taxon>
        <taxon>Bacillati</taxon>
        <taxon>Actinomycetota</taxon>
        <taxon>Actinomycetes</taxon>
        <taxon>Kitasatosporales</taxon>
        <taxon>Streptomycetaceae</taxon>
        <taxon>Streptomyces</taxon>
    </lineage>
</organism>
<accession>A0A1I1VIW5</accession>
<dbReference type="EMBL" id="FOLM01000033">
    <property type="protein sequence ID" value="SFD80410.1"/>
    <property type="molecule type" value="Genomic_DNA"/>
</dbReference>
<dbReference type="Proteomes" id="UP000199207">
    <property type="component" value="Unassembled WGS sequence"/>
</dbReference>
<dbReference type="AlphaFoldDB" id="A0A1I1VIW5"/>
<feature type="domain" description="DUF5667" evidence="2">
    <location>
        <begin position="160"/>
        <end position="275"/>
    </location>
</feature>
<feature type="compositionally biased region" description="Low complexity" evidence="1">
    <location>
        <begin position="329"/>
        <end position="359"/>
    </location>
</feature>
<sequence length="437" mass="45012">MLGSVTGRRANAFARALDEQAPGDPGAGGGTAADPIPDLAPAPPEHSTPEETAERTTLLALADGLRALPRPAMSAETKTVQRARLVAAMEAMESSPGGERVPGLPDQRDGRRGSHRVTPAHALARLRPRSRLTKGLTAGGLTVGVAAGAFGGVAAASTDALPGDTLYGLKRGIEDFRLDLARGDADRGKIYLDHASTRLNEARRLMERQKAGDLDTEQVAEVRTALASMHGDAAEGHRLLSESYERDGELGPMLTLSSFHDRHGTTWHELRGKLPPELSDVSEDVSELFDAIADDLEPLQDVLPRRADDRPPVPAQPGEGATGAGPLTESPYPAEPSPSGSGPSPEASAEGDAGAGEPSVSSPSAETGTPDGDSGLLGGGGLLDPGLDTGSGEEDTGEATESPGTGEETQSPEPDVTIPPLIDGLLPSLGLDITPDD</sequence>
<protein>
    <recommendedName>
        <fullName evidence="2">DUF5667 domain-containing protein</fullName>
    </recommendedName>
</protein>
<feature type="region of interest" description="Disordered" evidence="1">
    <location>
        <begin position="91"/>
        <end position="116"/>
    </location>
</feature>
<dbReference type="RefSeq" id="WP_093841769.1">
    <property type="nucleotide sequence ID" value="NZ_FOLM01000033.1"/>
</dbReference>
<feature type="region of interest" description="Disordered" evidence="1">
    <location>
        <begin position="1"/>
        <end position="55"/>
    </location>
</feature>
<keyword evidence="4" id="KW-1185">Reference proteome</keyword>
<dbReference type="OrthoDB" id="3402808at2"/>
<dbReference type="InterPro" id="IPR043725">
    <property type="entry name" value="DUF5667"/>
</dbReference>
<dbReference type="STRING" id="910347.SAMN05421773_1335"/>
<gene>
    <name evidence="3" type="ORF">SAMN05421773_1335</name>
</gene>
<dbReference type="Pfam" id="PF18915">
    <property type="entry name" value="DUF5667"/>
    <property type="match status" value="1"/>
</dbReference>
<evidence type="ECO:0000259" key="2">
    <source>
        <dbReference type="Pfam" id="PF18915"/>
    </source>
</evidence>